<evidence type="ECO:0000313" key="2">
    <source>
        <dbReference type="Proteomes" id="UP000567179"/>
    </source>
</evidence>
<dbReference type="AlphaFoldDB" id="A0A8H5B8K8"/>
<sequence length="508" mass="54739">MPDISALGPIDPTSIANYELREEEKAAPWIVRKLVGSMTGRIVMSSYETLRAAGTSVICLSPWGDSSPLLLPCLRFRDLAVHTMIAATGGMAAVAAPVMGPVSDAVVGSFGDTILVELGLNTGFTATTKLANDLVFDKTLKRVIPIHSARLETTGVKVLLITLIYKHTVSDAALGFYRSSLHSDASLFSTVKDYLAVEKGWFSPYLFASARRPIIPRSMKPDIVFCHGPFLSGDYSVGETLLKESASIIALCNPPAPANDSETAHPENKPDFLENAHARLKHISVPSLSNIFARSRTPSPEPALTPLPPPPVPRRMVILVVALKPHRKVWTLSARPGESVLNYVLLNGCPAIVVPVKPGAPLVAWDCLTLEQLWEVDLPPPPTNSDTNDGKDVRSASGRYEGICDVVFEYMDLCIDWARVITQDNGQSVQGAPEKIPGVDTQLQVPVTTNQDKATGIATGNSDAHAAREAVKDAVHLLVAAAIRSKSSKEARKEIDADRSGIAMWRIP</sequence>
<dbReference type="Proteomes" id="UP000567179">
    <property type="component" value="Unassembled WGS sequence"/>
</dbReference>
<protein>
    <submittedName>
        <fullName evidence="1">Uncharacterized protein</fullName>
    </submittedName>
</protein>
<organism evidence="1 2">
    <name type="scientific">Psilocybe cf. subviscida</name>
    <dbReference type="NCBI Taxonomy" id="2480587"/>
    <lineage>
        <taxon>Eukaryota</taxon>
        <taxon>Fungi</taxon>
        <taxon>Dikarya</taxon>
        <taxon>Basidiomycota</taxon>
        <taxon>Agaricomycotina</taxon>
        <taxon>Agaricomycetes</taxon>
        <taxon>Agaricomycetidae</taxon>
        <taxon>Agaricales</taxon>
        <taxon>Agaricineae</taxon>
        <taxon>Strophariaceae</taxon>
        <taxon>Psilocybe</taxon>
    </lineage>
</organism>
<dbReference type="OrthoDB" id="3351042at2759"/>
<gene>
    <name evidence="1" type="ORF">D9619_010840</name>
</gene>
<evidence type="ECO:0000313" key="1">
    <source>
        <dbReference type="EMBL" id="KAF5318784.1"/>
    </source>
</evidence>
<reference evidence="1 2" key="1">
    <citation type="journal article" date="2020" name="ISME J.">
        <title>Uncovering the hidden diversity of litter-decomposition mechanisms in mushroom-forming fungi.</title>
        <authorList>
            <person name="Floudas D."/>
            <person name="Bentzer J."/>
            <person name="Ahren D."/>
            <person name="Johansson T."/>
            <person name="Persson P."/>
            <person name="Tunlid A."/>
        </authorList>
    </citation>
    <scope>NUCLEOTIDE SEQUENCE [LARGE SCALE GENOMIC DNA]</scope>
    <source>
        <strain evidence="1 2">CBS 101986</strain>
    </source>
</reference>
<proteinExistence type="predicted"/>
<keyword evidence="2" id="KW-1185">Reference proteome</keyword>
<name>A0A8H5B8K8_9AGAR</name>
<dbReference type="EMBL" id="JAACJJ010000030">
    <property type="protein sequence ID" value="KAF5318784.1"/>
    <property type="molecule type" value="Genomic_DNA"/>
</dbReference>
<comment type="caution">
    <text evidence="1">The sequence shown here is derived from an EMBL/GenBank/DDBJ whole genome shotgun (WGS) entry which is preliminary data.</text>
</comment>
<accession>A0A8H5B8K8</accession>